<proteinExistence type="inferred from homology"/>
<organism evidence="5 6">
    <name type="scientific">Flectobacillus roseus</name>
    <dbReference type="NCBI Taxonomy" id="502259"/>
    <lineage>
        <taxon>Bacteria</taxon>
        <taxon>Pseudomonadati</taxon>
        <taxon>Bacteroidota</taxon>
        <taxon>Cytophagia</taxon>
        <taxon>Cytophagales</taxon>
        <taxon>Flectobacillaceae</taxon>
        <taxon>Flectobacillus</taxon>
    </lineage>
</organism>
<dbReference type="EMBL" id="JASHIF010000003">
    <property type="protein sequence ID" value="MDI9858429.1"/>
    <property type="molecule type" value="Genomic_DNA"/>
</dbReference>
<evidence type="ECO:0000256" key="2">
    <source>
        <dbReference type="RuleBase" id="RU003457"/>
    </source>
</evidence>
<protein>
    <submittedName>
        <fullName evidence="5">Pirin family protein</fullName>
    </submittedName>
</protein>
<name>A0ABT6Y4P1_9BACT</name>
<dbReference type="InterPro" id="IPR003829">
    <property type="entry name" value="Pirin_N_dom"/>
</dbReference>
<keyword evidence="6" id="KW-1185">Reference proteome</keyword>
<dbReference type="Pfam" id="PF02678">
    <property type="entry name" value="Pirin"/>
    <property type="match status" value="1"/>
</dbReference>
<dbReference type="CDD" id="cd02909">
    <property type="entry name" value="cupin_pirin_N"/>
    <property type="match status" value="1"/>
</dbReference>
<dbReference type="Pfam" id="PF05726">
    <property type="entry name" value="Pirin_C"/>
    <property type="match status" value="1"/>
</dbReference>
<dbReference type="Proteomes" id="UP001236507">
    <property type="component" value="Unassembled WGS sequence"/>
</dbReference>
<dbReference type="InterPro" id="IPR011051">
    <property type="entry name" value="RmlC_Cupin_sf"/>
</dbReference>
<accession>A0ABT6Y4P1</accession>
<evidence type="ECO:0000256" key="1">
    <source>
        <dbReference type="ARBA" id="ARBA00008416"/>
    </source>
</evidence>
<dbReference type="PANTHER" id="PTHR13903">
    <property type="entry name" value="PIRIN-RELATED"/>
    <property type="match status" value="1"/>
</dbReference>
<dbReference type="InterPro" id="IPR014710">
    <property type="entry name" value="RmlC-like_jellyroll"/>
</dbReference>
<comment type="caution">
    <text evidence="5">The sequence shown here is derived from an EMBL/GenBank/DDBJ whole genome shotgun (WGS) entry which is preliminary data.</text>
</comment>
<dbReference type="CDD" id="cd02247">
    <property type="entry name" value="cupin_pirin_C"/>
    <property type="match status" value="1"/>
</dbReference>
<dbReference type="PANTHER" id="PTHR13903:SF8">
    <property type="entry name" value="PIRIN"/>
    <property type="match status" value="1"/>
</dbReference>
<sequence length="282" mass="31720">MRNIKQIHQPHYAPIRDLVTYGVIPTRTLDYLDPFLFLNHHGYQVYPKNNQGLPFGPHPHRGMETVTFILDGDIKHQDSTGHSSVMKQGGVQWMTAGKGLIHAETSSEEFMKEGGPLEILQLWINLPASHKMMEPQYKGLDKEDIPTITKDGVLVQVLSGNVAGVQGPFESVTGVTFTTVSCAAGSTWSMDIPAEDTIFFYVVRGNIRMNGRSIEKRNLVEFEYQGGMVSFDAIEDSYILLGHCKPLDEPVVSQGPFVMNTEEEIYQAYSDYQRGLFGRWNF</sequence>
<evidence type="ECO:0000313" key="6">
    <source>
        <dbReference type="Proteomes" id="UP001236507"/>
    </source>
</evidence>
<comment type="similarity">
    <text evidence="1 2">Belongs to the pirin family.</text>
</comment>
<feature type="domain" description="Pirin C-terminal" evidence="4">
    <location>
        <begin position="180"/>
        <end position="278"/>
    </location>
</feature>
<evidence type="ECO:0000259" key="3">
    <source>
        <dbReference type="Pfam" id="PF02678"/>
    </source>
</evidence>
<gene>
    <name evidence="5" type="ORF">QM524_04345</name>
</gene>
<dbReference type="InterPro" id="IPR008778">
    <property type="entry name" value="Pirin_C_dom"/>
</dbReference>
<evidence type="ECO:0000313" key="5">
    <source>
        <dbReference type="EMBL" id="MDI9858429.1"/>
    </source>
</evidence>
<reference evidence="5 6" key="1">
    <citation type="submission" date="2023-05" db="EMBL/GenBank/DDBJ databases">
        <title>Novel species of genus Flectobacillus isolated from stream in China.</title>
        <authorList>
            <person name="Lu H."/>
        </authorList>
    </citation>
    <scope>NUCLEOTIDE SEQUENCE [LARGE SCALE GENOMIC DNA]</scope>
    <source>
        <strain evidence="5 6">KCTC 42575</strain>
    </source>
</reference>
<feature type="domain" description="Pirin N-terminal" evidence="3">
    <location>
        <begin position="25"/>
        <end position="124"/>
    </location>
</feature>
<dbReference type="Gene3D" id="2.60.120.10">
    <property type="entry name" value="Jelly Rolls"/>
    <property type="match status" value="2"/>
</dbReference>
<evidence type="ECO:0000259" key="4">
    <source>
        <dbReference type="Pfam" id="PF05726"/>
    </source>
</evidence>
<dbReference type="SUPFAM" id="SSF51182">
    <property type="entry name" value="RmlC-like cupins"/>
    <property type="match status" value="1"/>
</dbReference>
<dbReference type="InterPro" id="IPR012093">
    <property type="entry name" value="Pirin"/>
</dbReference>
<dbReference type="RefSeq" id="WP_283343646.1">
    <property type="nucleotide sequence ID" value="NZ_JASHIF010000003.1"/>
</dbReference>
<dbReference type="PIRSF" id="PIRSF006232">
    <property type="entry name" value="Pirin"/>
    <property type="match status" value="1"/>
</dbReference>